<dbReference type="PANTHER" id="PTHR46399">
    <property type="entry name" value="B30.2/SPRY DOMAIN-CONTAINING PROTEIN"/>
    <property type="match status" value="1"/>
</dbReference>
<feature type="compositionally biased region" description="Basic and acidic residues" evidence="5">
    <location>
        <begin position="105"/>
        <end position="114"/>
    </location>
</feature>
<dbReference type="Pfam" id="PF06459">
    <property type="entry name" value="RR_TM4-6"/>
    <property type="match status" value="1"/>
</dbReference>
<sequence>MVLQMISACKGETGAMVSSTLKLGISILNGGNAEVQQKMLDYLKDKKEVGFFQSIQALMQTCSVLDLNAFERQNKAEGLGMVNEDGTGQQTFSDVTQVVTSEGTDGERHLRPQLHDSGPLGSPSADVMDSESRTGWKRTEGMAQSKANYLRTQTGNTTTINIIICTVDYLLRLQESISDFYWYYSGKDVIEEQGKRNFSKAMSVAKQVFNSLTEYIQVGARPWGWEWEGRGSRIAIPDAFSGIPFPLTRPSALQGPCTGNQQSLAHSRLWDAVVGFLHVFAHMMMKLAQDSSQIELLKELLDLQKDMVVMLLSLLEGNVVNGMIARQMVDMLVESSSNVEMILKFFDMFLKLKDIVGSEAFQDYVTDPRGLISKKDFQKAMDSQKQFSGPEIQFLLSCSEADENEMINCEEFANRFQEPARDIGFNVAVLLTNLSEHVPHDPRLHNFLELAESILEYFRPYLGRIEIMGASRRIERIYFEISETNRAQWEMPQTPQRTVRASPICPAPANPHPPFCLAVPLAIPGSPWPLLADLAHERMHTPWNSACRGDPSSCHCAVAAVKESKRQFIFDVVNEGGEAEKMELFVSFCEDTIFEMQIAAQISEPEGEPETDEDEAAAEAGAEGAEEGAAGPEGAAATAATAAAGATARVAAAAGRALRGLSYRSLRRRVRRLRRLTAREAATAVATLLWAAVTRAGSAGAGAAAGALGLLWRSLFGGGLVEGAKKVTVTELLAGMPDPTSDEVHGEQPAGPGGDADGEGAGEGAGDAAEGAGDEEEAAHEAGPGGADRAVAVTDGGPFRPEGAGGLGDMGDTTPAEPPTPEGSPILKRKLGVDGVEEELPPESEPKPEPEPEPEKADAENGEKEEVPEPPPEPSKKQAPPPPPPKKEEAGGEFWGELEVQRVKFLNYLSRNFYTLRFLALFLAFAINFILLFYKVSDSPPGEDDMEGSAAGDVSGAGSGGGSGWGLGAGEEAEGDEDESMVYYFLEESTGYMEPALRCLSLLHTLVAFLCIIGYNCLKVPLVIFKREKELARKLEFDGLYITEQPEDDDVKGQWDRLVLNTPSFPSNYWDKFVKRKVLDKHGDIYGRERIAELLGMDLATLEITAHNERKPNPPPGLLTWIMSIDVKYQIWKFGVIFTDNVSSSPQSFLYLGWYMVMSLLGHYNNFFFAAHLLDIAMGVKTLRTILSSVTHNGKQLVMTVGLLAVVVYLYTVVAFNFFRKFYNKSEDEDEPDMKCDDMMTPSPPAHAPPSQPSPPARAPPSQPSPLCSCPPIPALIPLPVPPIPAFTPLPVQPILVLTPCLCPSIPALTPLPMPPIPALIHRPVPPIPALTPLPMPLIPALTPLPVPPHPSPHPSACATHPSPHPSARAPIPALTPLPMPPSQP</sequence>
<dbReference type="SUPFAM" id="SSF47473">
    <property type="entry name" value="EF-hand"/>
    <property type="match status" value="1"/>
</dbReference>
<feature type="compositionally biased region" description="Pro residues" evidence="5">
    <location>
        <begin position="869"/>
        <end position="884"/>
    </location>
</feature>
<feature type="domain" description="RyR/IP3R Homology associated" evidence="9">
    <location>
        <begin position="140"/>
        <end position="218"/>
    </location>
</feature>
<evidence type="ECO:0000259" key="7">
    <source>
        <dbReference type="Pfam" id="PF00520"/>
    </source>
</evidence>
<feature type="region of interest" description="Disordered" evidence="5">
    <location>
        <begin position="942"/>
        <end position="974"/>
    </location>
</feature>
<feature type="transmembrane region" description="Helical" evidence="6">
    <location>
        <begin position="1002"/>
        <end position="1025"/>
    </location>
</feature>
<dbReference type="Proteomes" id="UP001266305">
    <property type="component" value="Unassembled WGS sequence"/>
</dbReference>
<gene>
    <name evidence="10" type="primary">RYR1_10</name>
    <name evidence="10" type="ORF">P7K49_034271</name>
</gene>
<evidence type="ECO:0000256" key="5">
    <source>
        <dbReference type="SAM" id="MobiDB-lite"/>
    </source>
</evidence>
<dbReference type="InterPro" id="IPR005821">
    <property type="entry name" value="Ion_trans_dom"/>
</dbReference>
<keyword evidence="3 6" id="KW-1133">Transmembrane helix</keyword>
<keyword evidence="10" id="KW-0675">Receptor</keyword>
<accession>A0ABQ9TUA1</accession>
<feature type="compositionally biased region" description="Gly residues" evidence="5">
    <location>
        <begin position="751"/>
        <end position="765"/>
    </location>
</feature>
<feature type="transmembrane region" description="Helical" evidence="6">
    <location>
        <begin position="914"/>
        <end position="934"/>
    </location>
</feature>
<feature type="compositionally biased region" description="Acidic residues" evidence="5">
    <location>
        <begin position="605"/>
        <end position="617"/>
    </location>
</feature>
<evidence type="ECO:0000259" key="8">
    <source>
        <dbReference type="Pfam" id="PF06459"/>
    </source>
</evidence>
<keyword evidence="2 6" id="KW-0812">Transmembrane</keyword>
<dbReference type="Pfam" id="PF00520">
    <property type="entry name" value="Ion_trans"/>
    <property type="match status" value="1"/>
</dbReference>
<feature type="domain" description="Ion transport" evidence="7">
    <location>
        <begin position="1120"/>
        <end position="1240"/>
    </location>
</feature>
<feature type="compositionally biased region" description="Pro residues" evidence="5">
    <location>
        <begin position="1242"/>
        <end position="1265"/>
    </location>
</feature>
<feature type="compositionally biased region" description="Gly residues" evidence="5">
    <location>
        <begin position="955"/>
        <end position="969"/>
    </location>
</feature>
<evidence type="ECO:0000256" key="3">
    <source>
        <dbReference type="ARBA" id="ARBA00022989"/>
    </source>
</evidence>
<protein>
    <submittedName>
        <fullName evidence="10">Ryanodine receptor 1</fullName>
    </submittedName>
</protein>
<evidence type="ECO:0000259" key="9">
    <source>
        <dbReference type="Pfam" id="PF08454"/>
    </source>
</evidence>
<dbReference type="EMBL" id="JASSZA010000019">
    <property type="protein sequence ID" value="KAK2088364.1"/>
    <property type="molecule type" value="Genomic_DNA"/>
</dbReference>
<feature type="compositionally biased region" description="Low complexity" evidence="5">
    <location>
        <begin position="618"/>
        <end position="634"/>
    </location>
</feature>
<dbReference type="PRINTS" id="PR01217">
    <property type="entry name" value="PRICHEXTENSN"/>
</dbReference>
<feature type="compositionally biased region" description="Pro residues" evidence="5">
    <location>
        <begin position="1374"/>
        <end position="1385"/>
    </location>
</feature>
<evidence type="ECO:0000313" key="10">
    <source>
        <dbReference type="EMBL" id="KAK2088364.1"/>
    </source>
</evidence>
<proteinExistence type="predicted"/>
<dbReference type="InterPro" id="IPR009460">
    <property type="entry name" value="Ryanrecept_TM4-6"/>
</dbReference>
<reference evidence="10 11" key="1">
    <citation type="submission" date="2023-05" db="EMBL/GenBank/DDBJ databases">
        <title>B98-5 Cell Line De Novo Hybrid Assembly: An Optical Mapping Approach.</title>
        <authorList>
            <person name="Kananen K."/>
            <person name="Auerbach J.A."/>
            <person name="Kautto E."/>
            <person name="Blachly J.S."/>
        </authorList>
    </citation>
    <scope>NUCLEOTIDE SEQUENCE [LARGE SCALE GENOMIC DNA]</scope>
    <source>
        <strain evidence="10">B95-8</strain>
        <tissue evidence="10">Cell line</tissue>
    </source>
</reference>
<dbReference type="InterPro" id="IPR011992">
    <property type="entry name" value="EF-hand-dom_pair"/>
</dbReference>
<feature type="region of interest" description="Disordered" evidence="5">
    <location>
        <begin position="1350"/>
        <end position="1385"/>
    </location>
</feature>
<evidence type="ECO:0000256" key="6">
    <source>
        <dbReference type="SAM" id="Phobius"/>
    </source>
</evidence>
<comment type="caution">
    <text evidence="10">The sequence shown here is derived from an EMBL/GenBank/DDBJ whole genome shotgun (WGS) entry which is preliminary data.</text>
</comment>
<feature type="region of interest" description="Disordered" evidence="5">
    <location>
        <begin position="603"/>
        <end position="634"/>
    </location>
</feature>
<dbReference type="PANTHER" id="PTHR46399:SF10">
    <property type="entry name" value="RYANODINE RECEPTOR 1"/>
    <property type="match status" value="1"/>
</dbReference>
<evidence type="ECO:0000256" key="4">
    <source>
        <dbReference type="ARBA" id="ARBA00023136"/>
    </source>
</evidence>
<feature type="region of interest" description="Disordered" evidence="5">
    <location>
        <begin position="1228"/>
        <end position="1265"/>
    </location>
</feature>
<evidence type="ECO:0000256" key="2">
    <source>
        <dbReference type="ARBA" id="ARBA00022692"/>
    </source>
</evidence>
<organism evidence="10 11">
    <name type="scientific">Saguinus oedipus</name>
    <name type="common">Cotton-top tamarin</name>
    <name type="synonym">Oedipomidas oedipus</name>
    <dbReference type="NCBI Taxonomy" id="9490"/>
    <lineage>
        <taxon>Eukaryota</taxon>
        <taxon>Metazoa</taxon>
        <taxon>Chordata</taxon>
        <taxon>Craniata</taxon>
        <taxon>Vertebrata</taxon>
        <taxon>Euteleostomi</taxon>
        <taxon>Mammalia</taxon>
        <taxon>Eutheria</taxon>
        <taxon>Euarchontoglires</taxon>
        <taxon>Primates</taxon>
        <taxon>Haplorrhini</taxon>
        <taxon>Platyrrhini</taxon>
        <taxon>Cebidae</taxon>
        <taxon>Callitrichinae</taxon>
        <taxon>Saguinus</taxon>
    </lineage>
</organism>
<feature type="transmembrane region" description="Helical" evidence="6">
    <location>
        <begin position="1152"/>
        <end position="1177"/>
    </location>
</feature>
<dbReference type="InterPro" id="IPR013662">
    <property type="entry name" value="RIH_assoc-dom"/>
</dbReference>
<feature type="region of interest" description="Disordered" evidence="5">
    <location>
        <begin position="735"/>
        <end position="891"/>
    </location>
</feature>
<keyword evidence="4 6" id="KW-0472">Membrane</keyword>
<feature type="compositionally biased region" description="Basic and acidic residues" evidence="5">
    <location>
        <begin position="844"/>
        <end position="867"/>
    </location>
</feature>
<feature type="domain" description="Ryanodine Receptor TM 4-6" evidence="8">
    <location>
        <begin position="736"/>
        <end position="1024"/>
    </location>
</feature>
<name>A0ABQ9TUA1_SAGOE</name>
<feature type="transmembrane region" description="Helical" evidence="6">
    <location>
        <begin position="699"/>
        <end position="716"/>
    </location>
</feature>
<dbReference type="InterPro" id="IPR015925">
    <property type="entry name" value="Ryanodine_IP3_receptor"/>
</dbReference>
<feature type="compositionally biased region" description="Low complexity" evidence="5">
    <location>
        <begin position="1355"/>
        <end position="1373"/>
    </location>
</feature>
<comment type="subcellular location">
    <subcellularLocation>
        <location evidence="1">Membrane</location>
        <topology evidence="1">Multi-pass membrane protein</topology>
    </subcellularLocation>
</comment>
<feature type="transmembrane region" description="Helical" evidence="6">
    <location>
        <begin position="1197"/>
        <end position="1219"/>
    </location>
</feature>
<evidence type="ECO:0000256" key="1">
    <source>
        <dbReference type="ARBA" id="ARBA00004141"/>
    </source>
</evidence>
<feature type="region of interest" description="Disordered" evidence="5">
    <location>
        <begin position="102"/>
        <end position="137"/>
    </location>
</feature>
<dbReference type="Pfam" id="PF08454">
    <property type="entry name" value="RIH_assoc"/>
    <property type="match status" value="1"/>
</dbReference>
<keyword evidence="11" id="KW-1185">Reference proteome</keyword>
<evidence type="ECO:0000313" key="11">
    <source>
        <dbReference type="Proteomes" id="UP001266305"/>
    </source>
</evidence>